<dbReference type="OrthoDB" id="1607513at2759"/>
<protein>
    <submittedName>
        <fullName evidence="1">Uncharacterized protein</fullName>
    </submittedName>
</protein>
<feature type="non-terminal residue" evidence="1">
    <location>
        <position position="1"/>
    </location>
</feature>
<dbReference type="EMBL" id="JABCKV010003021">
    <property type="protein sequence ID" value="KAG5636164.1"/>
    <property type="molecule type" value="Genomic_DNA"/>
</dbReference>
<reference evidence="1" key="2">
    <citation type="submission" date="2021-10" db="EMBL/GenBank/DDBJ databases">
        <title>Phylogenomics reveals ancestral predisposition of the termite-cultivated fungus Termitomyces towards a domesticated lifestyle.</title>
        <authorList>
            <person name="Auxier B."/>
            <person name="Grum-Grzhimaylo A."/>
            <person name="Cardenas M.E."/>
            <person name="Lodge J.D."/>
            <person name="Laessoe T."/>
            <person name="Pedersen O."/>
            <person name="Smith M.E."/>
            <person name="Kuyper T.W."/>
            <person name="Franco-Molano E.A."/>
            <person name="Baroni T.J."/>
            <person name="Aanen D.K."/>
        </authorList>
    </citation>
    <scope>NUCLEOTIDE SEQUENCE</scope>
    <source>
        <strain evidence="1">AP01</strain>
        <tissue evidence="1">Mycelium</tissue>
    </source>
</reference>
<evidence type="ECO:0000313" key="1">
    <source>
        <dbReference type="EMBL" id="KAG5636164.1"/>
    </source>
</evidence>
<reference evidence="1" key="1">
    <citation type="submission" date="2020-07" db="EMBL/GenBank/DDBJ databases">
        <authorList>
            <person name="Nieuwenhuis M."/>
            <person name="Van De Peppel L.J.J."/>
        </authorList>
    </citation>
    <scope>NUCLEOTIDE SEQUENCE</scope>
    <source>
        <strain evidence="1">AP01</strain>
        <tissue evidence="1">Mycelium</tissue>
    </source>
</reference>
<dbReference type="AlphaFoldDB" id="A0A9P7K4I6"/>
<sequence>AMNVFDCQEFWDILLYLGGDKINDKDLPHCTKMTKMILEEFWQEQKKIHKELQ</sequence>
<name>A0A9P7K4I6_9AGAR</name>
<feature type="non-terminal residue" evidence="1">
    <location>
        <position position="53"/>
    </location>
</feature>
<comment type="caution">
    <text evidence="1">The sequence shown here is derived from an EMBL/GenBank/DDBJ whole genome shotgun (WGS) entry which is preliminary data.</text>
</comment>
<evidence type="ECO:0000313" key="2">
    <source>
        <dbReference type="Proteomes" id="UP000775547"/>
    </source>
</evidence>
<dbReference type="Proteomes" id="UP000775547">
    <property type="component" value="Unassembled WGS sequence"/>
</dbReference>
<keyword evidence="2" id="KW-1185">Reference proteome</keyword>
<gene>
    <name evidence="1" type="ORF">DXG03_005096</name>
</gene>
<proteinExistence type="predicted"/>
<organism evidence="1 2">
    <name type="scientific">Asterophora parasitica</name>
    <dbReference type="NCBI Taxonomy" id="117018"/>
    <lineage>
        <taxon>Eukaryota</taxon>
        <taxon>Fungi</taxon>
        <taxon>Dikarya</taxon>
        <taxon>Basidiomycota</taxon>
        <taxon>Agaricomycotina</taxon>
        <taxon>Agaricomycetes</taxon>
        <taxon>Agaricomycetidae</taxon>
        <taxon>Agaricales</taxon>
        <taxon>Tricholomatineae</taxon>
        <taxon>Lyophyllaceae</taxon>
        <taxon>Asterophora</taxon>
    </lineage>
</organism>
<accession>A0A9P7K4I6</accession>